<proteinExistence type="predicted"/>
<dbReference type="Gene3D" id="2.60.120.10">
    <property type="entry name" value="Jelly Rolls"/>
    <property type="match status" value="1"/>
</dbReference>
<keyword evidence="3" id="KW-1185">Reference proteome</keyword>
<accession>A1ZFX9</accession>
<feature type="domain" description="Cyclic nucleotide-binding" evidence="1">
    <location>
        <begin position="39"/>
        <end position="125"/>
    </location>
</feature>
<name>A1ZFX9_MICM2</name>
<dbReference type="InterPro" id="IPR018490">
    <property type="entry name" value="cNMP-bd_dom_sf"/>
</dbReference>
<dbReference type="eggNOG" id="COG0664">
    <property type="taxonomic scope" value="Bacteria"/>
</dbReference>
<dbReference type="EMBL" id="AAWS01000005">
    <property type="protein sequence ID" value="EAY30903.1"/>
    <property type="molecule type" value="Genomic_DNA"/>
</dbReference>
<dbReference type="SUPFAM" id="SSF51206">
    <property type="entry name" value="cAMP-binding domain-like"/>
    <property type="match status" value="1"/>
</dbReference>
<sequence>MNTTKNNTPYLEQFKQSMHQYSPISNESFEQIQGLTRLQHIKKGAYLVPVNQVAKKMYFVCKGILVSQFLTNDGHAHIKNFFLENSFAASTVSLLQQTPSMFDIWALEDTVLLEFDHGQYKQLVHRIPELSRFHIAYLEQSWVIKNEQRQIAFATQTSAERYRAFLTEYPTLDKRVPQLHIASYLGITPTQLSRLRKDLQGAVNTK</sequence>
<dbReference type="Pfam" id="PF00027">
    <property type="entry name" value="cNMP_binding"/>
    <property type="match status" value="1"/>
</dbReference>
<dbReference type="AlphaFoldDB" id="A1ZFX9"/>
<dbReference type="OrthoDB" id="792939at2"/>
<reference evidence="2 3" key="1">
    <citation type="submission" date="2007-01" db="EMBL/GenBank/DDBJ databases">
        <authorList>
            <person name="Haygood M."/>
            <person name="Podell S."/>
            <person name="Anderson C."/>
            <person name="Hopkinson B."/>
            <person name="Roe K."/>
            <person name="Barbeau K."/>
            <person name="Gaasterland T."/>
            <person name="Ferriera S."/>
            <person name="Johnson J."/>
            <person name="Kravitz S."/>
            <person name="Beeson K."/>
            <person name="Sutton G."/>
            <person name="Rogers Y.-H."/>
            <person name="Friedman R."/>
            <person name="Frazier M."/>
            <person name="Venter J.C."/>
        </authorList>
    </citation>
    <scope>NUCLEOTIDE SEQUENCE [LARGE SCALE GENOMIC DNA]</scope>
    <source>
        <strain evidence="2 3">ATCC 23134</strain>
    </source>
</reference>
<dbReference type="Proteomes" id="UP000004095">
    <property type="component" value="Unassembled WGS sequence"/>
</dbReference>
<gene>
    <name evidence="2" type="ORF">M23134_01227</name>
</gene>
<comment type="caution">
    <text evidence="2">The sequence shown here is derived from an EMBL/GenBank/DDBJ whole genome shotgun (WGS) entry which is preliminary data.</text>
</comment>
<organism evidence="2 3">
    <name type="scientific">Microscilla marina ATCC 23134</name>
    <dbReference type="NCBI Taxonomy" id="313606"/>
    <lineage>
        <taxon>Bacteria</taxon>
        <taxon>Pseudomonadati</taxon>
        <taxon>Bacteroidota</taxon>
        <taxon>Cytophagia</taxon>
        <taxon>Cytophagales</taxon>
        <taxon>Microscillaceae</taxon>
        <taxon>Microscilla</taxon>
    </lineage>
</organism>
<dbReference type="RefSeq" id="WP_002694614.1">
    <property type="nucleotide sequence ID" value="NZ_AAWS01000005.1"/>
</dbReference>
<dbReference type="InterPro" id="IPR014710">
    <property type="entry name" value="RmlC-like_jellyroll"/>
</dbReference>
<dbReference type="CDD" id="cd00038">
    <property type="entry name" value="CAP_ED"/>
    <property type="match status" value="1"/>
</dbReference>
<evidence type="ECO:0000313" key="3">
    <source>
        <dbReference type="Proteomes" id="UP000004095"/>
    </source>
</evidence>
<protein>
    <submittedName>
        <fullName evidence="2">Catabolite gene activator protein</fullName>
    </submittedName>
</protein>
<evidence type="ECO:0000313" key="2">
    <source>
        <dbReference type="EMBL" id="EAY30903.1"/>
    </source>
</evidence>
<dbReference type="InterPro" id="IPR000595">
    <property type="entry name" value="cNMP-bd_dom"/>
</dbReference>
<evidence type="ECO:0000259" key="1">
    <source>
        <dbReference type="Pfam" id="PF00027"/>
    </source>
</evidence>